<feature type="region of interest" description="Disordered" evidence="1">
    <location>
        <begin position="52"/>
        <end position="88"/>
    </location>
</feature>
<organism evidence="2 3">
    <name type="scientific">Hibiscus sabdariffa</name>
    <name type="common">roselle</name>
    <dbReference type="NCBI Taxonomy" id="183260"/>
    <lineage>
        <taxon>Eukaryota</taxon>
        <taxon>Viridiplantae</taxon>
        <taxon>Streptophyta</taxon>
        <taxon>Embryophyta</taxon>
        <taxon>Tracheophyta</taxon>
        <taxon>Spermatophyta</taxon>
        <taxon>Magnoliopsida</taxon>
        <taxon>eudicotyledons</taxon>
        <taxon>Gunneridae</taxon>
        <taxon>Pentapetalae</taxon>
        <taxon>rosids</taxon>
        <taxon>malvids</taxon>
        <taxon>Malvales</taxon>
        <taxon>Malvaceae</taxon>
        <taxon>Malvoideae</taxon>
        <taxon>Hibiscus</taxon>
    </lineage>
</organism>
<feature type="compositionally biased region" description="Low complexity" evidence="1">
    <location>
        <begin position="68"/>
        <end position="79"/>
    </location>
</feature>
<sequence length="88" mass="9635">MLSTKFPLNDMGLLNHFLSIEAIYTSTGLFLSQTQYIFDILTQIQMENAKAISTPMSSSDKLPPPEPSTTIDISRTSTDGKSTTGYAI</sequence>
<evidence type="ECO:0000313" key="2">
    <source>
        <dbReference type="EMBL" id="KAK8996633.1"/>
    </source>
</evidence>
<keyword evidence="3" id="KW-1185">Reference proteome</keyword>
<dbReference type="EMBL" id="JBBPBN010000044">
    <property type="protein sequence ID" value="KAK8996633.1"/>
    <property type="molecule type" value="Genomic_DNA"/>
</dbReference>
<accession>A0ABR2Q7I8</accession>
<evidence type="ECO:0000256" key="1">
    <source>
        <dbReference type="SAM" id="MobiDB-lite"/>
    </source>
</evidence>
<reference evidence="2 3" key="1">
    <citation type="journal article" date="2024" name="G3 (Bethesda)">
        <title>Genome assembly of Hibiscus sabdariffa L. provides insights into metabolisms of medicinal natural products.</title>
        <authorList>
            <person name="Kim T."/>
        </authorList>
    </citation>
    <scope>NUCLEOTIDE SEQUENCE [LARGE SCALE GENOMIC DNA]</scope>
    <source>
        <strain evidence="2">TK-2024</strain>
        <tissue evidence="2">Old leaves</tissue>
    </source>
</reference>
<evidence type="ECO:0000313" key="3">
    <source>
        <dbReference type="Proteomes" id="UP001396334"/>
    </source>
</evidence>
<dbReference type="Proteomes" id="UP001396334">
    <property type="component" value="Unassembled WGS sequence"/>
</dbReference>
<gene>
    <name evidence="2" type="ORF">V6N11_081899</name>
</gene>
<name>A0ABR2Q7I8_9ROSI</name>
<evidence type="ECO:0008006" key="4">
    <source>
        <dbReference type="Google" id="ProtNLM"/>
    </source>
</evidence>
<proteinExistence type="predicted"/>
<comment type="caution">
    <text evidence="2">The sequence shown here is derived from an EMBL/GenBank/DDBJ whole genome shotgun (WGS) entry which is preliminary data.</text>
</comment>
<protein>
    <recommendedName>
        <fullName evidence="4">Reverse transcriptase Ty1/copia-type domain-containing protein</fullName>
    </recommendedName>
</protein>